<proteinExistence type="predicted"/>
<dbReference type="STRING" id="37658.SAMN05661086_01829"/>
<dbReference type="EMBL" id="FOYZ01000006">
    <property type="protein sequence ID" value="SFR80767.1"/>
    <property type="molecule type" value="Genomic_DNA"/>
</dbReference>
<reference evidence="1 2" key="1">
    <citation type="submission" date="2016-10" db="EMBL/GenBank/DDBJ databases">
        <authorList>
            <person name="de Groot N.N."/>
        </authorList>
    </citation>
    <scope>NUCLEOTIDE SEQUENCE [LARGE SCALE GENOMIC DNA]</scope>
    <source>
        <strain evidence="1 2">743A</strain>
    </source>
</reference>
<dbReference type="Proteomes" id="UP000199659">
    <property type="component" value="Unassembled WGS sequence"/>
</dbReference>
<protein>
    <submittedName>
        <fullName evidence="1">Uncharacterized protein</fullName>
    </submittedName>
</protein>
<dbReference type="RefSeq" id="WP_092560379.1">
    <property type="nucleotide sequence ID" value="NZ_FOYZ01000006.1"/>
</dbReference>
<evidence type="ECO:0000313" key="1">
    <source>
        <dbReference type="EMBL" id="SFR80767.1"/>
    </source>
</evidence>
<sequence length="411" mass="47030">MSDTDIMLHNKQADSFYNEATDSNIYHINKIIEKLEDANQYLNKLTTHSGDRNIIKNKVLQLSNQLDIEKVRYQEIGKCFLSYVDRVKERDTYLCGYINQLFVETNYDMTIEFREQMVDDYYVDSINLELEDSFQFGDMAVFLAVQEFVESGDRTNQEIIAFVKELQKNNDGTVDTSVFDELLKELKIFYDANAGTWEGKAKTGEGFWQGFCTDYAKKAESAFKKTAASVKPEELSRLYKQLNNMEKDYVRSSAFVSKNKVSVNSSSYKLYLKRQKEFYKVSDAIQEYSDEVYGAGSVAKSAEELEKKVSKFGNRVMYLISAVEVGCAAYDSIINEGMDWDDVIQDVGVAVWLVGVPLAVGAVTATLPIEFSFWASAIIGYGASYFAAKTSDFIGDKMDDLEDWWEYQFQW</sequence>
<gene>
    <name evidence="1" type="ORF">SAMN05661086_01829</name>
</gene>
<evidence type="ECO:0000313" key="2">
    <source>
        <dbReference type="Proteomes" id="UP000199659"/>
    </source>
</evidence>
<name>A0A1I6JP55_9FIRM</name>
<accession>A0A1I6JP55</accession>
<dbReference type="AlphaFoldDB" id="A0A1I6JP55"/>
<organism evidence="1 2">
    <name type="scientific">Anaeromicropila populeti</name>
    <dbReference type="NCBI Taxonomy" id="37658"/>
    <lineage>
        <taxon>Bacteria</taxon>
        <taxon>Bacillati</taxon>
        <taxon>Bacillota</taxon>
        <taxon>Clostridia</taxon>
        <taxon>Lachnospirales</taxon>
        <taxon>Lachnospiraceae</taxon>
        <taxon>Anaeromicropila</taxon>
    </lineage>
</organism>
<keyword evidence="2" id="KW-1185">Reference proteome</keyword>